<sequence>MTEQIDHDQLFKTLLSTFFVEFIELFLPEVANYLERTPITFLPQEYFTDLMTGERKIIDLLALVKFRGQETCFIIHVENQSYTESDFARRMFFYFAKLHQEYLLPIYPVVVFSFDEPKRQERKQYQVEFPNLKVLEFNFTAIQLNQLNWRDFLQQKNPVAAALMAKMRIAPEDRAKVKAECLRLLTTLRLDPARTKLISGFVDTYLELNASEEQVFQRELDSMGLRQEEQVMEIVTSWMKTGMQQEAQKLVLRQLNRRLGTIEPPLEQRIRELPLARSEDLSEALLDFVEISDLVNWLEQSRS</sequence>
<protein>
    <submittedName>
        <fullName evidence="2">Flagellar assembly protein H</fullName>
    </submittedName>
</protein>
<evidence type="ECO:0000313" key="2">
    <source>
        <dbReference type="EMBL" id="KYC38257.1"/>
    </source>
</evidence>
<dbReference type="AlphaFoldDB" id="A0A139X0M5"/>
<proteinExistence type="predicted"/>
<accession>A0A139X0M5</accession>
<comment type="caution">
    <text evidence="2">The sequence shown here is derived from an EMBL/GenBank/DDBJ whole genome shotgun (WGS) entry which is preliminary data.</text>
</comment>
<name>A0A139X0M5_9CYAN</name>
<gene>
    <name evidence="2" type="ORF">WA1_38625</name>
</gene>
<dbReference type="Pfam" id="PF14261">
    <property type="entry name" value="DUF4351"/>
    <property type="match status" value="1"/>
</dbReference>
<dbReference type="InterPro" id="IPR025587">
    <property type="entry name" value="DUF4351"/>
</dbReference>
<dbReference type="RefSeq" id="WP_017749746.1">
    <property type="nucleotide sequence ID" value="NZ_KQ976354.1"/>
</dbReference>
<keyword evidence="2" id="KW-0969">Cilium</keyword>
<dbReference type="Proteomes" id="UP000076925">
    <property type="component" value="Unassembled WGS sequence"/>
</dbReference>
<organism evidence="2 3">
    <name type="scientific">Scytonema hofmannii PCC 7110</name>
    <dbReference type="NCBI Taxonomy" id="128403"/>
    <lineage>
        <taxon>Bacteria</taxon>
        <taxon>Bacillati</taxon>
        <taxon>Cyanobacteriota</taxon>
        <taxon>Cyanophyceae</taxon>
        <taxon>Nostocales</taxon>
        <taxon>Scytonemataceae</taxon>
        <taxon>Scytonema</taxon>
    </lineage>
</organism>
<keyword evidence="3" id="KW-1185">Reference proteome</keyword>
<keyword evidence="2" id="KW-0282">Flagellum</keyword>
<feature type="domain" description="DUF4351" evidence="1">
    <location>
        <begin position="241"/>
        <end position="298"/>
    </location>
</feature>
<dbReference type="STRING" id="128403.WA1_38625"/>
<dbReference type="EMBL" id="ANNX02000042">
    <property type="protein sequence ID" value="KYC38257.1"/>
    <property type="molecule type" value="Genomic_DNA"/>
</dbReference>
<dbReference type="PANTHER" id="PTHR35586:SF1">
    <property type="entry name" value="SLL1691 PROTEIN"/>
    <property type="match status" value="1"/>
</dbReference>
<evidence type="ECO:0000259" key="1">
    <source>
        <dbReference type="Pfam" id="PF14261"/>
    </source>
</evidence>
<evidence type="ECO:0000313" key="3">
    <source>
        <dbReference type="Proteomes" id="UP000076925"/>
    </source>
</evidence>
<reference evidence="2 3" key="1">
    <citation type="journal article" date="2013" name="Genome Biol. Evol.">
        <title>Genomes of Stigonematalean cyanobacteria (subsection V) and the evolution of oxygenic photosynthesis from prokaryotes to plastids.</title>
        <authorList>
            <person name="Dagan T."/>
            <person name="Roettger M."/>
            <person name="Stucken K."/>
            <person name="Landan G."/>
            <person name="Koch R."/>
            <person name="Major P."/>
            <person name="Gould S.B."/>
            <person name="Goremykin V.V."/>
            <person name="Rippka R."/>
            <person name="Tandeau de Marsac N."/>
            <person name="Gugger M."/>
            <person name="Lockhart P.J."/>
            <person name="Allen J.F."/>
            <person name="Brune I."/>
            <person name="Maus I."/>
            <person name="Puhler A."/>
            <person name="Martin W.F."/>
        </authorList>
    </citation>
    <scope>NUCLEOTIDE SEQUENCE [LARGE SCALE GENOMIC DNA]</scope>
    <source>
        <strain evidence="2 3">PCC 7110</strain>
    </source>
</reference>
<dbReference type="OrthoDB" id="419816at2"/>
<keyword evidence="2" id="KW-0966">Cell projection</keyword>
<dbReference type="PANTHER" id="PTHR35586">
    <property type="entry name" value="SLL1691 PROTEIN"/>
    <property type="match status" value="1"/>
</dbReference>